<keyword evidence="4" id="KW-1185">Reference proteome</keyword>
<feature type="region of interest" description="Disordered" evidence="1">
    <location>
        <begin position="78"/>
        <end position="103"/>
    </location>
</feature>
<proteinExistence type="predicted"/>
<dbReference type="Proteomes" id="UP001501469">
    <property type="component" value="Unassembled WGS sequence"/>
</dbReference>
<sequence>MSAPAAKAEQPKAPAPALADRSAALQSSARATTSFADNRPAAAAHRQQQALISASPRMQHAAASQALIAQSPRQQAAQLQAVAAPAQRPETPAPVRENKTGLPDKLKAGVENLSGYSLDDVQVHYNSAKPAQLQAHAYAQGTDIHVAPGQEQHLPHEAWHVVQQKQGRVRPTRQLKGKVAVNDDAGLEKEADVMGERALVQRQMRPALGAAGRTSAGIYQFAGEYEGRMARHDTYKDSYEFGDRKTDFTYHHVIPENKIHQVLKKIKSVVDSEDKVKNLKEEIGTHAKSQFVKALVTDTAFYISKEIDDFKTDPVITLSESEAEEVIRAEHGDRILVINGIRNILKSKLSRLETSVDDEVLKQRMNLGEKLLEKGFEEKIAKYAISGIGAEDNFTEGAVWMPGNIHRGPKGSFRLDPKNAKQFLDWQDDGGDKFEKAAANIVSVEHFGKLWKLNAEMNKLIDMPVPDAADEAEVAVFRAQVVEVLELMDAIRKLPTTKFDESQWQAHKEKSGKGIKTDFMRLKKHVPEEDGEKRLEEAAKLT</sequence>
<name>A0ABP7U1E6_9BACT</name>
<dbReference type="EMBL" id="BAABDK010000016">
    <property type="protein sequence ID" value="GAA4034368.1"/>
    <property type="molecule type" value="Genomic_DNA"/>
</dbReference>
<feature type="domain" description="eCIS core" evidence="2">
    <location>
        <begin position="102"/>
        <end position="167"/>
    </location>
</feature>
<dbReference type="RefSeq" id="WP_345053225.1">
    <property type="nucleotide sequence ID" value="NZ_BAABDK010000016.1"/>
</dbReference>
<organism evidence="3 4">
    <name type="scientific">Hymenobacter glaciei</name>
    <dbReference type="NCBI Taxonomy" id="877209"/>
    <lineage>
        <taxon>Bacteria</taxon>
        <taxon>Pseudomonadati</taxon>
        <taxon>Bacteroidota</taxon>
        <taxon>Cytophagia</taxon>
        <taxon>Cytophagales</taxon>
        <taxon>Hymenobacteraceae</taxon>
        <taxon>Hymenobacter</taxon>
    </lineage>
</organism>
<feature type="compositionally biased region" description="Low complexity" evidence="1">
    <location>
        <begin position="78"/>
        <end position="87"/>
    </location>
</feature>
<feature type="region of interest" description="Disordered" evidence="1">
    <location>
        <begin position="1"/>
        <end position="57"/>
    </location>
</feature>
<feature type="compositionally biased region" description="Low complexity" evidence="1">
    <location>
        <begin position="41"/>
        <end position="50"/>
    </location>
</feature>
<gene>
    <name evidence="3" type="ORF">GCM10022409_18420</name>
</gene>
<evidence type="ECO:0000256" key="1">
    <source>
        <dbReference type="SAM" id="MobiDB-lite"/>
    </source>
</evidence>
<evidence type="ECO:0000313" key="3">
    <source>
        <dbReference type="EMBL" id="GAA4034368.1"/>
    </source>
</evidence>
<accession>A0ABP7U1E6</accession>
<reference evidence="4" key="1">
    <citation type="journal article" date="2019" name="Int. J. Syst. Evol. Microbiol.">
        <title>The Global Catalogue of Microorganisms (GCM) 10K type strain sequencing project: providing services to taxonomists for standard genome sequencing and annotation.</title>
        <authorList>
            <consortium name="The Broad Institute Genomics Platform"/>
            <consortium name="The Broad Institute Genome Sequencing Center for Infectious Disease"/>
            <person name="Wu L."/>
            <person name="Ma J."/>
        </authorList>
    </citation>
    <scope>NUCLEOTIDE SEQUENCE [LARGE SCALE GENOMIC DNA]</scope>
    <source>
        <strain evidence="4">JCM 17225</strain>
    </source>
</reference>
<comment type="caution">
    <text evidence="3">The sequence shown here is derived from an EMBL/GenBank/DDBJ whole genome shotgun (WGS) entry which is preliminary data.</text>
</comment>
<dbReference type="InterPro" id="IPR025295">
    <property type="entry name" value="eCIS_core_dom"/>
</dbReference>
<evidence type="ECO:0000259" key="2">
    <source>
        <dbReference type="Pfam" id="PF13699"/>
    </source>
</evidence>
<dbReference type="Pfam" id="PF13699">
    <property type="entry name" value="eCIS_core"/>
    <property type="match status" value="1"/>
</dbReference>
<protein>
    <recommendedName>
        <fullName evidence="2">eCIS core domain-containing protein</fullName>
    </recommendedName>
</protein>
<evidence type="ECO:0000313" key="4">
    <source>
        <dbReference type="Proteomes" id="UP001501469"/>
    </source>
</evidence>
<feature type="compositionally biased region" description="Low complexity" evidence="1">
    <location>
        <begin position="1"/>
        <end position="25"/>
    </location>
</feature>
<feature type="compositionally biased region" description="Polar residues" evidence="1">
    <location>
        <begin position="26"/>
        <end position="36"/>
    </location>
</feature>